<proteinExistence type="predicted"/>
<dbReference type="EnsemblMetazoa" id="XM_050643615.1">
    <property type="protein sequence ID" value="XP_050499572.1"/>
    <property type="gene ID" value="LOC126880034"/>
</dbReference>
<keyword evidence="4 6" id="KW-1133">Transmembrane helix</keyword>
<dbReference type="Pfam" id="PF08395">
    <property type="entry name" value="7tm_7"/>
    <property type="match status" value="1"/>
</dbReference>
<evidence type="ECO:0000313" key="7">
    <source>
        <dbReference type="EnsemblMetazoa" id="XP_050499572.1"/>
    </source>
</evidence>
<accession>A0ABM5JNQ9</accession>
<protein>
    <submittedName>
        <fullName evidence="7">Uncharacterized protein</fullName>
    </submittedName>
</protein>
<evidence type="ECO:0000313" key="8">
    <source>
        <dbReference type="Proteomes" id="UP001652700"/>
    </source>
</evidence>
<organism evidence="7 8">
    <name type="scientific">Diabrotica virgifera virgifera</name>
    <name type="common">western corn rootworm</name>
    <dbReference type="NCBI Taxonomy" id="50390"/>
    <lineage>
        <taxon>Eukaryota</taxon>
        <taxon>Metazoa</taxon>
        <taxon>Ecdysozoa</taxon>
        <taxon>Arthropoda</taxon>
        <taxon>Hexapoda</taxon>
        <taxon>Insecta</taxon>
        <taxon>Pterygota</taxon>
        <taxon>Neoptera</taxon>
        <taxon>Endopterygota</taxon>
        <taxon>Coleoptera</taxon>
        <taxon>Polyphaga</taxon>
        <taxon>Cucujiformia</taxon>
        <taxon>Chrysomeloidea</taxon>
        <taxon>Chrysomelidae</taxon>
        <taxon>Galerucinae</taxon>
        <taxon>Diabroticina</taxon>
        <taxon>Diabroticites</taxon>
        <taxon>Diabrotica</taxon>
    </lineage>
</organism>
<dbReference type="GeneID" id="126880034"/>
<keyword evidence="3 6" id="KW-0812">Transmembrane</keyword>
<evidence type="ECO:0000256" key="1">
    <source>
        <dbReference type="ARBA" id="ARBA00004651"/>
    </source>
</evidence>
<dbReference type="InterPro" id="IPR013604">
    <property type="entry name" value="7TM_chemorcpt"/>
</dbReference>
<feature type="transmembrane region" description="Helical" evidence="6">
    <location>
        <begin position="7"/>
        <end position="25"/>
    </location>
</feature>
<evidence type="ECO:0000256" key="5">
    <source>
        <dbReference type="ARBA" id="ARBA00023136"/>
    </source>
</evidence>
<name>A0ABM5JNQ9_DIAVI</name>
<evidence type="ECO:0000256" key="4">
    <source>
        <dbReference type="ARBA" id="ARBA00022989"/>
    </source>
</evidence>
<evidence type="ECO:0000256" key="3">
    <source>
        <dbReference type="ARBA" id="ARBA00022692"/>
    </source>
</evidence>
<evidence type="ECO:0000256" key="6">
    <source>
        <dbReference type="SAM" id="Phobius"/>
    </source>
</evidence>
<keyword evidence="2" id="KW-1003">Cell membrane</keyword>
<keyword evidence="8" id="KW-1185">Reference proteome</keyword>
<comment type="subcellular location">
    <subcellularLocation>
        <location evidence="1">Cell membrane</location>
        <topology evidence="1">Multi-pass membrane protein</topology>
    </subcellularLocation>
</comment>
<reference evidence="7" key="1">
    <citation type="submission" date="2025-05" db="UniProtKB">
        <authorList>
            <consortium name="EnsemblMetazoa"/>
        </authorList>
    </citation>
    <scope>IDENTIFICATION</scope>
</reference>
<evidence type="ECO:0000256" key="2">
    <source>
        <dbReference type="ARBA" id="ARBA00022475"/>
    </source>
</evidence>
<dbReference type="Proteomes" id="UP001652700">
    <property type="component" value="Unplaced"/>
</dbReference>
<keyword evidence="5 6" id="KW-0472">Membrane</keyword>
<feature type="transmembrane region" description="Helical" evidence="6">
    <location>
        <begin position="31"/>
        <end position="49"/>
    </location>
</feature>
<dbReference type="RefSeq" id="XP_050499572.1">
    <property type="nucleotide sequence ID" value="XM_050643615.1"/>
</dbReference>
<sequence>MFLVIEFAAVIVLVVVTLAVYLIGGEENEEILILCGYTVCIGLLVLMTSEKLKTSGNEIVNILHRMPTKSISDECLKELQTFMIQIHVRPVEISASGYFTLDKRQILNIITQVSTYLIVVCQLVQSYYQYNNQQNSNSTHIVNTDVN</sequence>